<keyword evidence="3" id="KW-0539">Nucleus</keyword>
<feature type="compositionally biased region" description="Low complexity" evidence="4">
    <location>
        <begin position="404"/>
        <end position="416"/>
    </location>
</feature>
<dbReference type="GO" id="GO:0001228">
    <property type="term" value="F:DNA-binding transcription activator activity, RNA polymerase II-specific"/>
    <property type="evidence" value="ECO:0007669"/>
    <property type="project" value="TreeGrafter"/>
</dbReference>
<evidence type="ECO:0000256" key="3">
    <source>
        <dbReference type="PROSITE-ProRule" id="PRU00267"/>
    </source>
</evidence>
<dbReference type="PANTHER" id="PTHR10270">
    <property type="entry name" value="SOX TRANSCRIPTION FACTOR"/>
    <property type="match status" value="1"/>
</dbReference>
<proteinExistence type="predicted"/>
<dbReference type="OrthoDB" id="6247875at2759"/>
<keyword evidence="1 3" id="KW-0238">DNA-binding</keyword>
<evidence type="ECO:0000313" key="7">
    <source>
        <dbReference type="Proteomes" id="UP000559256"/>
    </source>
</evidence>
<feature type="region of interest" description="Disordered" evidence="4">
    <location>
        <begin position="370"/>
        <end position="416"/>
    </location>
</feature>
<accession>A0A8H5GWB7</accession>
<dbReference type="Pfam" id="PF00505">
    <property type="entry name" value="HMG_box"/>
    <property type="match status" value="1"/>
</dbReference>
<evidence type="ECO:0000259" key="5">
    <source>
        <dbReference type="PROSITE" id="PS50118"/>
    </source>
</evidence>
<dbReference type="SUPFAM" id="SSF47095">
    <property type="entry name" value="HMG-box"/>
    <property type="match status" value="1"/>
</dbReference>
<dbReference type="GO" id="GO:0030154">
    <property type="term" value="P:cell differentiation"/>
    <property type="evidence" value="ECO:0007669"/>
    <property type="project" value="TreeGrafter"/>
</dbReference>
<feature type="region of interest" description="Disordered" evidence="4">
    <location>
        <begin position="133"/>
        <end position="212"/>
    </location>
</feature>
<dbReference type="InterPro" id="IPR009071">
    <property type="entry name" value="HMG_box_dom"/>
</dbReference>
<comment type="caution">
    <text evidence="6">The sequence shown here is derived from an EMBL/GenBank/DDBJ whole genome shotgun (WGS) entry which is preliminary data.</text>
</comment>
<gene>
    <name evidence="6" type="ORF">D9758_004970</name>
</gene>
<feature type="region of interest" description="Disordered" evidence="4">
    <location>
        <begin position="233"/>
        <end position="253"/>
    </location>
</feature>
<evidence type="ECO:0000256" key="4">
    <source>
        <dbReference type="SAM" id="MobiDB-lite"/>
    </source>
</evidence>
<evidence type="ECO:0000256" key="2">
    <source>
        <dbReference type="ARBA" id="ARBA00023163"/>
    </source>
</evidence>
<feature type="DNA-binding region" description="HMG box" evidence="3">
    <location>
        <begin position="64"/>
        <end position="138"/>
    </location>
</feature>
<evidence type="ECO:0000256" key="1">
    <source>
        <dbReference type="ARBA" id="ARBA00023125"/>
    </source>
</evidence>
<dbReference type="InterPro" id="IPR036910">
    <property type="entry name" value="HMG_box_dom_sf"/>
</dbReference>
<dbReference type="Proteomes" id="UP000559256">
    <property type="component" value="Unassembled WGS sequence"/>
</dbReference>
<evidence type="ECO:0000313" key="6">
    <source>
        <dbReference type="EMBL" id="KAF5372182.1"/>
    </source>
</evidence>
<dbReference type="GO" id="GO:0000978">
    <property type="term" value="F:RNA polymerase II cis-regulatory region sequence-specific DNA binding"/>
    <property type="evidence" value="ECO:0007669"/>
    <property type="project" value="TreeGrafter"/>
</dbReference>
<dbReference type="PANTHER" id="PTHR10270:SF161">
    <property type="entry name" value="SEX-DETERMINING REGION Y PROTEIN"/>
    <property type="match status" value="1"/>
</dbReference>
<feature type="domain" description="HMG box" evidence="5">
    <location>
        <begin position="64"/>
        <end position="138"/>
    </location>
</feature>
<keyword evidence="7" id="KW-1185">Reference proteome</keyword>
<name>A0A8H5GWB7_9AGAR</name>
<dbReference type="CDD" id="cd01389">
    <property type="entry name" value="HMG-box_ROX1-like"/>
    <property type="match status" value="1"/>
</dbReference>
<dbReference type="Gene3D" id="1.10.30.10">
    <property type="entry name" value="High mobility group box domain"/>
    <property type="match status" value="1"/>
</dbReference>
<organism evidence="6 7">
    <name type="scientific">Tetrapyrgos nigripes</name>
    <dbReference type="NCBI Taxonomy" id="182062"/>
    <lineage>
        <taxon>Eukaryota</taxon>
        <taxon>Fungi</taxon>
        <taxon>Dikarya</taxon>
        <taxon>Basidiomycota</taxon>
        <taxon>Agaricomycotina</taxon>
        <taxon>Agaricomycetes</taxon>
        <taxon>Agaricomycetidae</taxon>
        <taxon>Agaricales</taxon>
        <taxon>Marasmiineae</taxon>
        <taxon>Marasmiaceae</taxon>
        <taxon>Tetrapyrgos</taxon>
    </lineage>
</organism>
<keyword evidence="2" id="KW-0804">Transcription</keyword>
<dbReference type="AlphaFoldDB" id="A0A8H5GWB7"/>
<protein>
    <recommendedName>
        <fullName evidence="5">HMG box domain-containing protein</fullName>
    </recommendedName>
</protein>
<dbReference type="InterPro" id="IPR050140">
    <property type="entry name" value="SRY-related_HMG-box_TF-like"/>
</dbReference>
<dbReference type="GO" id="GO:0005634">
    <property type="term" value="C:nucleus"/>
    <property type="evidence" value="ECO:0007669"/>
    <property type="project" value="UniProtKB-UniRule"/>
</dbReference>
<feature type="compositionally biased region" description="Low complexity" evidence="4">
    <location>
        <begin position="377"/>
        <end position="386"/>
    </location>
</feature>
<sequence length="528" mass="57545">MGFEIYACAKMAGKYPSPSAVCNFFVLNMVVTQAVLSDDSVLSQYNTSSSSSSSSAVPTAKEKIRRPPNAWILFRSAKCTEFTTIYQAENNGKKPSQADLSRMISNAWNTASPDVRVHYERLAEEAKVEHKKTYPDYVYNPQHKKNKNEMPPEEKKKRKKAKRVKAEYQAAVSGPQRSSTVTARRYSPYSSSSSSSTCPPPRDTHPTVYGGQLGSSGYIENLTFFHYNPINTSNSVRSPQQPAPATGDTPIMMPPTPTQPIGTTSTLDSMANTYATNANANIDNLDATGAIPIFNVYDAFAYESDASSLSPTTALPPSNQYLLYPTNPYIPSASLPLDVDSSELFSLNVDINNHADFEGAGADVSVLSTPQAEVNDSQSQSQTSSSAPPPSQDNVDATAHPDPSSSSSSHSLSSFSPSSSFTRQYEALHRAALVRIFKFRISWSDHNTNLNLNTDTNDGPGKINPYSSVVSDLDHFAVEVNDPMAIRLGDLDFNFDFADSRHGDGFDGFDGWDSDGSLWGNALPPTWY</sequence>
<dbReference type="EMBL" id="JAACJM010000006">
    <property type="protein sequence ID" value="KAF5372182.1"/>
    <property type="molecule type" value="Genomic_DNA"/>
</dbReference>
<reference evidence="6 7" key="1">
    <citation type="journal article" date="2020" name="ISME J.">
        <title>Uncovering the hidden diversity of litter-decomposition mechanisms in mushroom-forming fungi.</title>
        <authorList>
            <person name="Floudas D."/>
            <person name="Bentzer J."/>
            <person name="Ahren D."/>
            <person name="Johansson T."/>
            <person name="Persson P."/>
            <person name="Tunlid A."/>
        </authorList>
    </citation>
    <scope>NUCLEOTIDE SEQUENCE [LARGE SCALE GENOMIC DNA]</scope>
    <source>
        <strain evidence="6 7">CBS 291.85</strain>
    </source>
</reference>
<dbReference type="PROSITE" id="PS50118">
    <property type="entry name" value="HMG_BOX_2"/>
    <property type="match status" value="1"/>
</dbReference>
<feature type="compositionally biased region" description="Low complexity" evidence="4">
    <location>
        <begin position="187"/>
        <end position="197"/>
    </location>
</feature>
<dbReference type="SMART" id="SM00398">
    <property type="entry name" value="HMG"/>
    <property type="match status" value="1"/>
</dbReference>